<comment type="catalytic activity">
    <reaction evidence="10">
        <text>L-cysteine + L-glutamate + ATP = gamma-L-glutamyl-L-cysteine + ADP + phosphate + H(+)</text>
        <dbReference type="Rhea" id="RHEA:13285"/>
        <dbReference type="ChEBI" id="CHEBI:15378"/>
        <dbReference type="ChEBI" id="CHEBI:29985"/>
        <dbReference type="ChEBI" id="CHEBI:30616"/>
        <dbReference type="ChEBI" id="CHEBI:35235"/>
        <dbReference type="ChEBI" id="CHEBI:43474"/>
        <dbReference type="ChEBI" id="CHEBI:58173"/>
        <dbReference type="ChEBI" id="CHEBI:456216"/>
        <dbReference type="EC" id="6.3.2.2"/>
    </reaction>
</comment>
<keyword evidence="7 10" id="KW-0067">ATP-binding</keyword>
<keyword evidence="6 10" id="KW-0547">Nucleotide-binding</keyword>
<evidence type="ECO:0000256" key="2">
    <source>
        <dbReference type="ARBA" id="ARBA00010253"/>
    </source>
</evidence>
<evidence type="ECO:0000256" key="6">
    <source>
        <dbReference type="ARBA" id="ARBA00022741"/>
    </source>
</evidence>
<dbReference type="OrthoDB" id="9780152at2"/>
<accession>A7HQU8</accession>
<keyword evidence="4 10" id="KW-0436">Ligase</keyword>
<evidence type="ECO:0000256" key="4">
    <source>
        <dbReference type="ARBA" id="ARBA00022598"/>
    </source>
</evidence>
<dbReference type="eggNOG" id="COG3572">
    <property type="taxonomic scope" value="Bacteria"/>
</dbReference>
<comment type="pathway">
    <text evidence="1">Sulfur metabolism; glutathione biosynthesis; glutathione from L-cysteine and L-glutamate: step 1/2.</text>
</comment>
<comment type="similarity">
    <text evidence="2">Belongs to the carboxylate-amine ligase family. Glutamate--cysteine ligase type 2 subfamily.</text>
</comment>
<comment type="subunit">
    <text evidence="3">Homodimer or monomer when oxidized or reduced, respectively.</text>
</comment>
<dbReference type="RefSeq" id="WP_011995572.1">
    <property type="nucleotide sequence ID" value="NC_009719.1"/>
</dbReference>
<name>A7HQU8_PARL1</name>
<dbReference type="Gene3D" id="3.30.590.20">
    <property type="match status" value="1"/>
</dbReference>
<comment type="similarity">
    <text evidence="10">Belongs to the glutamate--cysteine ligase type 2 family. EgtA subfamily.</text>
</comment>
<evidence type="ECO:0000256" key="1">
    <source>
        <dbReference type="ARBA" id="ARBA00005006"/>
    </source>
</evidence>
<dbReference type="EC" id="6.3.2.2" evidence="10"/>
<dbReference type="Pfam" id="PF04107">
    <property type="entry name" value="GCS2"/>
    <property type="match status" value="1"/>
</dbReference>
<organism evidence="12 13">
    <name type="scientific">Parvibaculum lavamentivorans (strain DS-1 / DSM 13023 / NCIMB 13966)</name>
    <dbReference type="NCBI Taxonomy" id="402881"/>
    <lineage>
        <taxon>Bacteria</taxon>
        <taxon>Pseudomonadati</taxon>
        <taxon>Pseudomonadota</taxon>
        <taxon>Alphaproteobacteria</taxon>
        <taxon>Hyphomicrobiales</taxon>
        <taxon>Parvibaculaceae</taxon>
        <taxon>Parvibaculum</taxon>
    </lineage>
</organism>
<dbReference type="Proteomes" id="UP000006377">
    <property type="component" value="Chromosome"/>
</dbReference>
<reference evidence="12 13" key="1">
    <citation type="journal article" date="2011" name="Stand. Genomic Sci.">
        <title>Complete genome sequence of Parvibaculum lavamentivorans type strain (DS-1(T)).</title>
        <authorList>
            <person name="Schleheck D."/>
            <person name="Weiss M."/>
            <person name="Pitluck S."/>
            <person name="Bruce D."/>
            <person name="Land M.L."/>
            <person name="Han S."/>
            <person name="Saunders E."/>
            <person name="Tapia R."/>
            <person name="Detter C."/>
            <person name="Brettin T."/>
            <person name="Han J."/>
            <person name="Woyke T."/>
            <person name="Goodwin L."/>
            <person name="Pennacchio L."/>
            <person name="Nolan M."/>
            <person name="Cook A.M."/>
            <person name="Kjelleberg S."/>
            <person name="Thomas T."/>
        </authorList>
    </citation>
    <scope>NUCLEOTIDE SEQUENCE [LARGE SCALE GENOMIC DNA]</scope>
    <source>
        <strain evidence="13">DS-1 / DSM 13023 / NCIMB 13966</strain>
    </source>
</reference>
<sequence>MSILVAGPEPITDRRDLVAALERGNKPKSDWRIGTEHEKFPFCVHNRTPIPYGGEHGIRAMLEGLTRFGWEPVMEGENIIGLESGNGERGNISLEPGGQFELSGAALETLHQTCSELHDHLAQVKEVGAEHGIGFLGLGFTPNWRRDEIPVMPKGRYKIMTEYMKKVGTMGLDMMYRSCTVQVNLDFASEPDMVKKLRVGVALQPVATAIFANSPFTEGKPNGYLSYRSHVWTDTDKARSGMIPFVFEDGFGFERYVDYALDVPMYFVYRDGKYIDATGQSFRDFLNGKLPALPGETPTRGDWNNHLTTIFPEARIKNYMEMRGADGGPWARICALPAFWVGLMYDQSSLDAAWDLVKDWTAEERQGLRDGVAKHGLHTPFRGGTLLDVARRAVEISRAGLDARGNGDGVGGTEAIHLSAVEAIVAKGKSPAEELLELYHGRWNGSVDPVFEEFAF</sequence>
<dbReference type="HOGENOM" id="CLU_026610_1_0_5"/>
<dbReference type="STRING" id="402881.Plav_0658"/>
<dbReference type="InterPro" id="IPR011556">
    <property type="entry name" value="Glut_cys_lig_pln_type"/>
</dbReference>
<proteinExistence type="inferred from homology"/>
<keyword evidence="8" id="KW-0809">Transit peptide</keyword>
<dbReference type="GO" id="GO:0005524">
    <property type="term" value="F:ATP binding"/>
    <property type="evidence" value="ECO:0007669"/>
    <property type="project" value="UniProtKB-UniRule"/>
</dbReference>
<dbReference type="GO" id="GO:0006750">
    <property type="term" value="P:glutathione biosynthetic process"/>
    <property type="evidence" value="ECO:0007669"/>
    <property type="project" value="UniProtKB-UniRule"/>
</dbReference>
<evidence type="ECO:0000256" key="7">
    <source>
        <dbReference type="ARBA" id="ARBA00022840"/>
    </source>
</evidence>
<evidence type="ECO:0000256" key="11">
    <source>
        <dbReference type="PIRSR" id="PIRSR017901-50"/>
    </source>
</evidence>
<evidence type="ECO:0000256" key="8">
    <source>
        <dbReference type="ARBA" id="ARBA00022946"/>
    </source>
</evidence>
<gene>
    <name evidence="12" type="ordered locus">Plav_0658</name>
</gene>
<keyword evidence="9 11" id="KW-1015">Disulfide bond</keyword>
<keyword evidence="5" id="KW-0317">Glutathione biosynthesis</keyword>
<feature type="disulfide bond" evidence="11">
    <location>
        <begin position="114"/>
        <end position="334"/>
    </location>
</feature>
<dbReference type="EMBL" id="CP000774">
    <property type="protein sequence ID" value="ABS62281.1"/>
    <property type="molecule type" value="Genomic_DNA"/>
</dbReference>
<dbReference type="InterPro" id="IPR014746">
    <property type="entry name" value="Gln_synth/guanido_kin_cat_dom"/>
</dbReference>
<dbReference type="GO" id="GO:0004357">
    <property type="term" value="F:glutamate-cysteine ligase activity"/>
    <property type="evidence" value="ECO:0007669"/>
    <property type="project" value="UniProtKB-UniRule"/>
</dbReference>
<evidence type="ECO:0000256" key="10">
    <source>
        <dbReference type="PIRNR" id="PIRNR017901"/>
    </source>
</evidence>
<evidence type="ECO:0000313" key="13">
    <source>
        <dbReference type="Proteomes" id="UP000006377"/>
    </source>
</evidence>
<dbReference type="KEGG" id="pla:Plav_0658"/>
<evidence type="ECO:0000313" key="12">
    <source>
        <dbReference type="EMBL" id="ABS62281.1"/>
    </source>
</evidence>
<evidence type="ECO:0000256" key="3">
    <source>
        <dbReference type="ARBA" id="ARBA00011153"/>
    </source>
</evidence>
<dbReference type="AlphaFoldDB" id="A7HQU8"/>
<dbReference type="InterPro" id="IPR006336">
    <property type="entry name" value="GCS2"/>
</dbReference>
<dbReference type="PIRSF" id="PIRSF017901">
    <property type="entry name" value="GCL"/>
    <property type="match status" value="1"/>
</dbReference>
<keyword evidence="13" id="KW-1185">Reference proteome</keyword>
<evidence type="ECO:0000256" key="9">
    <source>
        <dbReference type="ARBA" id="ARBA00023157"/>
    </source>
</evidence>
<dbReference type="PANTHER" id="PTHR34378:SF1">
    <property type="entry name" value="GLUTAMATE--CYSTEINE LIGASE, CHLOROPLASTIC"/>
    <property type="match status" value="1"/>
</dbReference>
<dbReference type="NCBIfam" id="TIGR01436">
    <property type="entry name" value="glu_cys_lig_pln"/>
    <property type="match status" value="1"/>
</dbReference>
<evidence type="ECO:0000256" key="5">
    <source>
        <dbReference type="ARBA" id="ARBA00022684"/>
    </source>
</evidence>
<dbReference type="InterPro" id="IPR035434">
    <property type="entry name" value="GCL_bact_plant"/>
</dbReference>
<dbReference type="PANTHER" id="PTHR34378">
    <property type="entry name" value="GLUTAMATE--CYSTEINE LIGASE, CHLOROPLASTIC"/>
    <property type="match status" value="1"/>
</dbReference>
<dbReference type="SUPFAM" id="SSF55931">
    <property type="entry name" value="Glutamine synthetase/guanido kinase"/>
    <property type="match status" value="1"/>
</dbReference>
<comment type="function">
    <text evidence="10">Catalyzes the synthesis of gamma-glutamylcysteine (gamma-GC).</text>
</comment>
<protein>
    <recommendedName>
        <fullName evidence="10">Glutamate--cysteine ligase</fullName>
        <ecNumber evidence="10">6.3.2.2</ecNumber>
    </recommendedName>
</protein>